<evidence type="ECO:0000313" key="2">
    <source>
        <dbReference type="EMBL" id="SCX16995.1"/>
    </source>
</evidence>
<dbReference type="STRING" id="329186.SAMN02927925_02467"/>
<feature type="transmembrane region" description="Helical" evidence="1">
    <location>
        <begin position="33"/>
        <end position="52"/>
    </location>
</feature>
<evidence type="ECO:0000313" key="3">
    <source>
        <dbReference type="Proteomes" id="UP000182124"/>
    </source>
</evidence>
<dbReference type="Proteomes" id="UP000182124">
    <property type="component" value="Unassembled WGS sequence"/>
</dbReference>
<keyword evidence="1" id="KW-1133">Transmembrane helix</keyword>
<evidence type="ECO:0000256" key="1">
    <source>
        <dbReference type="SAM" id="Phobius"/>
    </source>
</evidence>
<protein>
    <recommendedName>
        <fullName evidence="4">DUF2892 domain-containing protein</fullName>
    </recommendedName>
</protein>
<dbReference type="RefSeq" id="WP_035655076.1">
    <property type="nucleotide sequence ID" value="NZ_CBCSBQ010000020.1"/>
</dbReference>
<keyword evidence="1" id="KW-0812">Transmembrane</keyword>
<keyword evidence="1" id="KW-0472">Membrane</keyword>
<gene>
    <name evidence="2" type="ORF">SAMN02927925_02467</name>
</gene>
<dbReference type="EMBL" id="FMTY01000007">
    <property type="protein sequence ID" value="SCX16995.1"/>
    <property type="molecule type" value="Genomic_DNA"/>
</dbReference>
<evidence type="ECO:0008006" key="4">
    <source>
        <dbReference type="Google" id="ProtNLM"/>
    </source>
</evidence>
<reference evidence="2 3" key="1">
    <citation type="submission" date="2016-10" db="EMBL/GenBank/DDBJ databases">
        <authorList>
            <person name="de Groot N.N."/>
        </authorList>
    </citation>
    <scope>NUCLEOTIDE SEQUENCE [LARGE SCALE GENOMIC DNA]</scope>
    <source>
        <strain evidence="2 3">CGMCC 1.3801</strain>
    </source>
</reference>
<accession>A0A1G4W5B7</accession>
<dbReference type="AlphaFoldDB" id="A0A1G4W5B7"/>
<name>A0A1G4W5B7_9FLAO</name>
<sequence length="66" mass="7922">MHTFFQNWHFMRYFRLALALLLGYEAIRTHEWFFMAFAAFFLIQAIFNFGCGPRGCAVPQKRNNKQ</sequence>
<organism evidence="2 3">
    <name type="scientific">Flavobacterium saliperosum</name>
    <dbReference type="NCBI Taxonomy" id="329186"/>
    <lineage>
        <taxon>Bacteria</taxon>
        <taxon>Pseudomonadati</taxon>
        <taxon>Bacteroidota</taxon>
        <taxon>Flavobacteriia</taxon>
        <taxon>Flavobacteriales</taxon>
        <taxon>Flavobacteriaceae</taxon>
        <taxon>Flavobacterium</taxon>
    </lineage>
</organism>
<feature type="transmembrane region" description="Helical" evidence="1">
    <location>
        <begin position="12"/>
        <end position="27"/>
    </location>
</feature>
<proteinExistence type="predicted"/>